<dbReference type="GO" id="GO:0031012">
    <property type="term" value="C:extracellular matrix"/>
    <property type="evidence" value="ECO:0007669"/>
    <property type="project" value="TreeGrafter"/>
</dbReference>
<dbReference type="InterPro" id="IPR005135">
    <property type="entry name" value="Endo/exonuclease/phosphatase"/>
</dbReference>
<dbReference type="InterPro" id="IPR036691">
    <property type="entry name" value="Endo/exonu/phosph_ase_sf"/>
</dbReference>
<feature type="chain" id="PRO_5027996597" evidence="1">
    <location>
        <begin position="29"/>
        <end position="481"/>
    </location>
</feature>
<evidence type="ECO:0000313" key="3">
    <source>
        <dbReference type="Proteomes" id="UP000515163"/>
    </source>
</evidence>
<feature type="domain" description="Endonuclease/exonuclease/phosphatase" evidence="2">
    <location>
        <begin position="176"/>
        <end position="284"/>
    </location>
</feature>
<dbReference type="GO" id="GO:0003824">
    <property type="term" value="F:catalytic activity"/>
    <property type="evidence" value="ECO:0007669"/>
    <property type="project" value="InterPro"/>
</dbReference>
<dbReference type="PANTHER" id="PTHR33395:SF22">
    <property type="entry name" value="REVERSE TRANSCRIPTASE DOMAIN-CONTAINING PROTEIN"/>
    <property type="match status" value="1"/>
</dbReference>
<protein>
    <submittedName>
        <fullName evidence="4">Uncharacterized protein LOC116303067</fullName>
    </submittedName>
</protein>
<proteinExistence type="predicted"/>
<dbReference type="SUPFAM" id="SSF56219">
    <property type="entry name" value="DNase I-like"/>
    <property type="match status" value="1"/>
</dbReference>
<organism evidence="3 4">
    <name type="scientific">Actinia tenebrosa</name>
    <name type="common">Australian red waratah sea anemone</name>
    <dbReference type="NCBI Taxonomy" id="6105"/>
    <lineage>
        <taxon>Eukaryota</taxon>
        <taxon>Metazoa</taxon>
        <taxon>Cnidaria</taxon>
        <taxon>Anthozoa</taxon>
        <taxon>Hexacorallia</taxon>
        <taxon>Actiniaria</taxon>
        <taxon>Actiniidae</taxon>
        <taxon>Actinia</taxon>
    </lineage>
</organism>
<name>A0A6P8INI3_ACTTE</name>
<evidence type="ECO:0000256" key="1">
    <source>
        <dbReference type="SAM" id="SignalP"/>
    </source>
</evidence>
<evidence type="ECO:0000313" key="4">
    <source>
        <dbReference type="RefSeq" id="XP_031568377.1"/>
    </source>
</evidence>
<evidence type="ECO:0000259" key="2">
    <source>
        <dbReference type="Pfam" id="PF14529"/>
    </source>
</evidence>
<dbReference type="InParanoid" id="A0A6P8INI3"/>
<feature type="unsure residue" description="D or N" evidence="4">
    <location>
        <position position="344"/>
    </location>
</feature>
<dbReference type="RefSeq" id="XP_031568377.1">
    <property type="nucleotide sequence ID" value="XM_031712517.1"/>
</dbReference>
<dbReference type="Pfam" id="PF14529">
    <property type="entry name" value="Exo_endo_phos_2"/>
    <property type="match status" value="1"/>
</dbReference>
<feature type="signal peptide" evidence="1">
    <location>
        <begin position="1"/>
        <end position="28"/>
    </location>
</feature>
<keyword evidence="1" id="KW-0732">Signal</keyword>
<dbReference type="OrthoDB" id="5960351at2759"/>
<accession>A0A6P8INI3</accession>
<dbReference type="Proteomes" id="UP000515163">
    <property type="component" value="Unplaced"/>
</dbReference>
<keyword evidence="3" id="KW-1185">Reference proteome</keyword>
<sequence>MNMHNYKPVGLLLTLNILVILSLSGVLSDANYNEKVSRVNFLYPAIKLVHDIEVNPGPGQRTRNKSNKVKIAHLNVRSLKHREHFIQVKDTVISNDFDVFTISETWLDNSVSNLEVEIPGYNVFRVDRQNKRGGGVCSYAKQSFKTQVLNEISGISNGGLHQLWMEIKVRSFKSFVVCTTYRPPGSPIACLDNDLGPSLISALLLNKPIYILGDINCNLLQSDLPDSQALISFCSTYNLNQIVTQPTRITHSTESLIDVILVSNAKHVLDTKVLSSSISDHDLVYAELGLKKPRTQATFVTTRTLKEYSPDKFLNDIALAPWSVLDVFDDPDDKLYAFNSMFNDILEEHALVKTIRMRGRPNPYITDEIRNLMATRDNWKRNFRQTKDPFAWSAYKNFSREVKREIRMAEKEFVAQQIKENKNNTNSMWKAIRGCIPKKSASQKTYSKDNEIVANEINIFFANVGTNTIEKVNALGRAIQG</sequence>
<dbReference type="PANTHER" id="PTHR33395">
    <property type="entry name" value="TRANSCRIPTASE, PUTATIVE-RELATED-RELATED"/>
    <property type="match status" value="1"/>
</dbReference>
<gene>
    <name evidence="4" type="primary">LOC116303067</name>
</gene>
<reference evidence="4" key="1">
    <citation type="submission" date="2025-08" db="UniProtKB">
        <authorList>
            <consortium name="RefSeq"/>
        </authorList>
    </citation>
    <scope>IDENTIFICATION</scope>
    <source>
        <tissue evidence="4">Tentacle</tissue>
    </source>
</reference>
<dbReference type="KEGG" id="aten:116303067"/>
<dbReference type="AlphaFoldDB" id="A0A6P8INI3"/>
<dbReference type="Gene3D" id="3.60.10.10">
    <property type="entry name" value="Endonuclease/exonuclease/phosphatase"/>
    <property type="match status" value="1"/>
</dbReference>